<dbReference type="AlphaFoldDB" id="A0A9P6D428"/>
<keyword evidence="2" id="KW-1185">Reference proteome</keyword>
<dbReference type="OrthoDB" id="2658103at2759"/>
<protein>
    <submittedName>
        <fullName evidence="1">Uncharacterized protein</fullName>
    </submittedName>
</protein>
<sequence length="189" mass="21051">MWQKLYLSADIHDSSSGVAATRAYYEATKEIAGLLSLVVKTLLPEQYEKYQEAFEAGVWFADEDPGPFLGHAVIWKLQGRMHKDKANAGFSISVPFGAFTSGYMIIPQLSAKLSYRLGDLCIFLSSKLYHQVSRWEPMDGMQKGSLTLGRSAHIFFFPKPTVELLQDKAKFWGQNTAYGNVGDVSQVVG</sequence>
<name>A0A9P6D428_PLEER</name>
<gene>
    <name evidence="1" type="ORF">BDN71DRAFT_1397667</name>
</gene>
<evidence type="ECO:0000313" key="1">
    <source>
        <dbReference type="EMBL" id="KAF9491826.1"/>
    </source>
</evidence>
<dbReference type="Proteomes" id="UP000807025">
    <property type="component" value="Unassembled WGS sequence"/>
</dbReference>
<dbReference type="EMBL" id="MU154611">
    <property type="protein sequence ID" value="KAF9491826.1"/>
    <property type="molecule type" value="Genomic_DNA"/>
</dbReference>
<comment type="caution">
    <text evidence="1">The sequence shown here is derived from an EMBL/GenBank/DDBJ whole genome shotgun (WGS) entry which is preliminary data.</text>
</comment>
<organism evidence="1 2">
    <name type="scientific">Pleurotus eryngii</name>
    <name type="common">Boletus of the steppes</name>
    <dbReference type="NCBI Taxonomy" id="5323"/>
    <lineage>
        <taxon>Eukaryota</taxon>
        <taxon>Fungi</taxon>
        <taxon>Dikarya</taxon>
        <taxon>Basidiomycota</taxon>
        <taxon>Agaricomycotina</taxon>
        <taxon>Agaricomycetes</taxon>
        <taxon>Agaricomycetidae</taxon>
        <taxon>Agaricales</taxon>
        <taxon>Pleurotineae</taxon>
        <taxon>Pleurotaceae</taxon>
        <taxon>Pleurotus</taxon>
    </lineage>
</organism>
<accession>A0A9P6D428</accession>
<reference evidence="1" key="1">
    <citation type="submission" date="2020-11" db="EMBL/GenBank/DDBJ databases">
        <authorList>
            <consortium name="DOE Joint Genome Institute"/>
            <person name="Ahrendt S."/>
            <person name="Riley R."/>
            <person name="Andreopoulos W."/>
            <person name="Labutti K."/>
            <person name="Pangilinan J."/>
            <person name="Ruiz-Duenas F.J."/>
            <person name="Barrasa J.M."/>
            <person name="Sanchez-Garcia M."/>
            <person name="Camarero S."/>
            <person name="Miyauchi S."/>
            <person name="Serrano A."/>
            <person name="Linde D."/>
            <person name="Babiker R."/>
            <person name="Drula E."/>
            <person name="Ayuso-Fernandez I."/>
            <person name="Pacheco R."/>
            <person name="Padilla G."/>
            <person name="Ferreira P."/>
            <person name="Barriuso J."/>
            <person name="Kellner H."/>
            <person name="Castanera R."/>
            <person name="Alfaro M."/>
            <person name="Ramirez L."/>
            <person name="Pisabarro A.G."/>
            <person name="Kuo A."/>
            <person name="Tritt A."/>
            <person name="Lipzen A."/>
            <person name="He G."/>
            <person name="Yan M."/>
            <person name="Ng V."/>
            <person name="Cullen D."/>
            <person name="Martin F."/>
            <person name="Rosso M.-N."/>
            <person name="Henrissat B."/>
            <person name="Hibbett D."/>
            <person name="Martinez A.T."/>
            <person name="Grigoriev I.V."/>
        </authorList>
    </citation>
    <scope>NUCLEOTIDE SEQUENCE</scope>
    <source>
        <strain evidence="1">ATCC 90797</strain>
    </source>
</reference>
<proteinExistence type="predicted"/>
<dbReference type="Gene3D" id="3.60.130.30">
    <property type="match status" value="1"/>
</dbReference>
<evidence type="ECO:0000313" key="2">
    <source>
        <dbReference type="Proteomes" id="UP000807025"/>
    </source>
</evidence>